<reference evidence="1 2" key="1">
    <citation type="submission" date="2016-07" db="EMBL/GenBank/DDBJ databases">
        <title>Pervasive Adenine N6-methylation of Active Genes in Fungi.</title>
        <authorList>
            <consortium name="DOE Joint Genome Institute"/>
            <person name="Mondo S.J."/>
            <person name="Dannebaum R.O."/>
            <person name="Kuo R.C."/>
            <person name="Labutti K."/>
            <person name="Haridas S."/>
            <person name="Kuo A."/>
            <person name="Salamov A."/>
            <person name="Ahrendt S.R."/>
            <person name="Lipzen A."/>
            <person name="Sullivan W."/>
            <person name="Andreopoulos W.B."/>
            <person name="Clum A."/>
            <person name="Lindquist E."/>
            <person name="Daum C."/>
            <person name="Ramamoorthy G.K."/>
            <person name="Gryganskyi A."/>
            <person name="Culley D."/>
            <person name="Magnuson J.K."/>
            <person name="James T.Y."/>
            <person name="O'Malley M.A."/>
            <person name="Stajich J.E."/>
            <person name="Spatafora J.W."/>
            <person name="Visel A."/>
            <person name="Grigoriev I.V."/>
        </authorList>
    </citation>
    <scope>NUCLEOTIDE SEQUENCE [LARGE SCALE GENOMIC DNA]</scope>
    <source>
        <strain evidence="1 2">PL171</strain>
    </source>
</reference>
<gene>
    <name evidence="1" type="ORF">BCR44DRAFT_399691</name>
</gene>
<evidence type="ECO:0000313" key="2">
    <source>
        <dbReference type="Proteomes" id="UP000193411"/>
    </source>
</evidence>
<accession>A0A1Y2HKG1</accession>
<proteinExistence type="predicted"/>
<dbReference type="EMBL" id="MCFL01000024">
    <property type="protein sequence ID" value="ORZ35108.1"/>
    <property type="molecule type" value="Genomic_DNA"/>
</dbReference>
<keyword evidence="2" id="KW-1185">Reference proteome</keyword>
<evidence type="ECO:0000313" key="1">
    <source>
        <dbReference type="EMBL" id="ORZ35108.1"/>
    </source>
</evidence>
<dbReference type="Proteomes" id="UP000193411">
    <property type="component" value="Unassembled WGS sequence"/>
</dbReference>
<organism evidence="1 2">
    <name type="scientific">Catenaria anguillulae PL171</name>
    <dbReference type="NCBI Taxonomy" id="765915"/>
    <lineage>
        <taxon>Eukaryota</taxon>
        <taxon>Fungi</taxon>
        <taxon>Fungi incertae sedis</taxon>
        <taxon>Blastocladiomycota</taxon>
        <taxon>Blastocladiomycetes</taxon>
        <taxon>Blastocladiales</taxon>
        <taxon>Catenariaceae</taxon>
        <taxon>Catenaria</taxon>
    </lineage>
</organism>
<sequence length="239" mass="26546">MGRRLCAIMLHCNPSSKFIPTFNLRKSYTLAKHQHHHIIIHMRKSVSNSCALLHEKYIYDSSRLFADAQNPRASTHYLLHETVSHISCRWSAILLLGRARIAARPQIRKMISQSSSASRRIAFTCQPAFRVGHGLPAYARKASPGSAFSYSLPISCPWSLLSCPPIFSSWSTSYSTVPAGTSAPTSRTTSFYPCLPSRASSMSPSTHMLRISRSQKPIRITCSRLLPNSLPAPVSRCST</sequence>
<name>A0A1Y2HKG1_9FUNG</name>
<comment type="caution">
    <text evidence="1">The sequence shown here is derived from an EMBL/GenBank/DDBJ whole genome shotgun (WGS) entry which is preliminary data.</text>
</comment>
<protein>
    <submittedName>
        <fullName evidence="1">Uncharacterized protein</fullName>
    </submittedName>
</protein>
<dbReference type="AlphaFoldDB" id="A0A1Y2HKG1"/>